<organism evidence="5 6">
    <name type="scientific">Burkholderia plantarii</name>
    <dbReference type="NCBI Taxonomy" id="41899"/>
    <lineage>
        <taxon>Bacteria</taxon>
        <taxon>Pseudomonadati</taxon>
        <taxon>Pseudomonadota</taxon>
        <taxon>Betaproteobacteria</taxon>
        <taxon>Burkholderiales</taxon>
        <taxon>Burkholderiaceae</taxon>
        <taxon>Burkholderia</taxon>
    </lineage>
</organism>
<reference evidence="5 6" key="2">
    <citation type="journal article" date="2016" name="Appl. Microbiol. Biotechnol.">
        <title>Mutations improving production and secretion of extracellular lipase by Burkholderia glumae PG1.</title>
        <authorList>
            <person name="Knapp A."/>
            <person name="Voget S."/>
            <person name="Gao R."/>
            <person name="Zaburannyi N."/>
            <person name="Krysciak D."/>
            <person name="Breuer M."/>
            <person name="Hauer B."/>
            <person name="Streit W.R."/>
            <person name="Muller R."/>
            <person name="Daniel R."/>
            <person name="Jaeger K.E."/>
        </authorList>
    </citation>
    <scope>NUCLEOTIDE SEQUENCE [LARGE SCALE GENOMIC DNA]</scope>
    <source>
        <strain evidence="5 6">PG1</strain>
    </source>
</reference>
<dbReference type="KEGG" id="bgp:BGL_2c27600"/>
<comment type="cofactor">
    <cofactor evidence="1">
        <name>Fe(2+)</name>
        <dbReference type="ChEBI" id="CHEBI:29033"/>
    </cofactor>
</comment>
<feature type="domain" description="TauD/TfdA-like" evidence="4">
    <location>
        <begin position="33"/>
        <end position="272"/>
    </location>
</feature>
<evidence type="ECO:0000313" key="5">
    <source>
        <dbReference type="EMBL" id="AJK50814.1"/>
    </source>
</evidence>
<dbReference type="Pfam" id="PF02668">
    <property type="entry name" value="TauD"/>
    <property type="match status" value="1"/>
</dbReference>
<dbReference type="GO" id="GO:0017000">
    <property type="term" value="P:antibiotic biosynthetic process"/>
    <property type="evidence" value="ECO:0007669"/>
    <property type="project" value="UniProtKB-KW"/>
</dbReference>
<dbReference type="AlphaFoldDB" id="A0A0B6S8Q7"/>
<reference evidence="6" key="1">
    <citation type="submission" date="2011-03" db="EMBL/GenBank/DDBJ databases">
        <authorList>
            <person name="Voget S."/>
            <person name="Streit W.R."/>
            <person name="Jaeger K.E."/>
            <person name="Daniel R."/>
        </authorList>
    </citation>
    <scope>NUCLEOTIDE SEQUENCE [LARGE SCALE GENOMIC DNA]</scope>
    <source>
        <strain evidence="6">PG1</strain>
    </source>
</reference>
<keyword evidence="2" id="KW-0560">Oxidoreductase</keyword>
<dbReference type="InterPro" id="IPR003819">
    <property type="entry name" value="TauD/TfdA-like"/>
</dbReference>
<keyword evidence="6" id="KW-1185">Reference proteome</keyword>
<dbReference type="EMBL" id="CP002581">
    <property type="protein sequence ID" value="AJK50814.1"/>
    <property type="molecule type" value="Genomic_DNA"/>
</dbReference>
<keyword evidence="5" id="KW-0223">Dioxygenase</keyword>
<dbReference type="GO" id="GO:0016706">
    <property type="term" value="F:2-oxoglutarate-dependent dioxygenase activity"/>
    <property type="evidence" value="ECO:0007669"/>
    <property type="project" value="UniProtKB-ARBA"/>
</dbReference>
<dbReference type="InterPro" id="IPR050411">
    <property type="entry name" value="AlphaKG_dependent_hydroxylases"/>
</dbReference>
<evidence type="ECO:0000256" key="1">
    <source>
        <dbReference type="ARBA" id="ARBA00001954"/>
    </source>
</evidence>
<dbReference type="PANTHER" id="PTHR10696:SF56">
    <property type="entry name" value="TAUD_TFDA-LIKE DOMAIN-CONTAINING PROTEIN"/>
    <property type="match status" value="1"/>
</dbReference>
<dbReference type="SUPFAM" id="SSF51197">
    <property type="entry name" value="Clavaminate synthase-like"/>
    <property type="match status" value="1"/>
</dbReference>
<evidence type="ECO:0000313" key="6">
    <source>
        <dbReference type="Proteomes" id="UP000031838"/>
    </source>
</evidence>
<evidence type="ECO:0000256" key="3">
    <source>
        <dbReference type="ARBA" id="ARBA00023194"/>
    </source>
</evidence>
<dbReference type="InterPro" id="IPR042098">
    <property type="entry name" value="TauD-like_sf"/>
</dbReference>
<dbReference type="KEGG" id="bpla:bpln_2g27640"/>
<keyword evidence="3" id="KW-0045">Antibiotic biosynthesis</keyword>
<gene>
    <name evidence="5" type="ORF">BGL_2c27600</name>
</gene>
<dbReference type="RefSeq" id="WP_042629025.1">
    <property type="nucleotide sequence ID" value="NZ_BSTO01000006.1"/>
</dbReference>
<dbReference type="HOGENOM" id="CLU_1030232_0_0_4"/>
<dbReference type="Gene3D" id="3.60.130.10">
    <property type="entry name" value="Clavaminate synthase-like"/>
    <property type="match status" value="1"/>
</dbReference>
<dbReference type="Proteomes" id="UP000031838">
    <property type="component" value="Chromosome 2"/>
</dbReference>
<accession>A0A0B6S8Q7</accession>
<sequence>MNQSAFPSLPSGRLTPSGIGIALQAGEFLAMEPQVLRDLLKVEGFAVVRGLRLGKPEFAELYRRYGHPVEYSGQRAKVGYGYGDMLELNGDRDKIVTGRGRLPFHTDGGILRSNVDQIFLYGAEIENLRFSGATLVTDHVAALRDMPRHLRAVLEHDTFEVRAAEAGYYSGASPEGWFKVDTFRDYGWVRALMIYFPFDNGDAPSWETRITGFSAFETRKFFDELGKFLRRDTYTYAHYWSTGDLLISDNRRTLHEREPFREEASRRVLWRGQTSESPVIFADDERMLG</sequence>
<dbReference type="OrthoDB" id="8893262at2"/>
<proteinExistence type="predicted"/>
<dbReference type="PANTHER" id="PTHR10696">
    <property type="entry name" value="GAMMA-BUTYROBETAINE HYDROXYLASE-RELATED"/>
    <property type="match status" value="1"/>
</dbReference>
<protein>
    <submittedName>
        <fullName evidence="5">Putative TauD/TfdA family dioxygenase</fullName>
    </submittedName>
</protein>
<evidence type="ECO:0000259" key="4">
    <source>
        <dbReference type="Pfam" id="PF02668"/>
    </source>
</evidence>
<evidence type="ECO:0000256" key="2">
    <source>
        <dbReference type="ARBA" id="ARBA00023002"/>
    </source>
</evidence>
<name>A0A0B6S8Q7_BURPL</name>